<dbReference type="AlphaFoldDB" id="A0A4R6KK13"/>
<evidence type="ECO:0000313" key="3">
    <source>
        <dbReference type="EMBL" id="TDO49896.1"/>
    </source>
</evidence>
<gene>
    <name evidence="3" type="ORF">EV643_105124</name>
</gene>
<dbReference type="PROSITE" id="PS51318">
    <property type="entry name" value="TAT"/>
    <property type="match status" value="1"/>
</dbReference>
<sequence>MLNAPLLLSRRVALQSAALAAGVVLVAGCDDAPAQTAGTPGASAGPDGSVESPTPSTDPAVVAALTTAAAQVVQIAQRYGSVSKTYPALRTQLTTAMKCRAAHLAKLTEVGGFETPQPVKPPALPKTAAAALAELMGREQKLSVAHATAATKLTGEPARLLAMLAASESQLAATLVVKKKAAQ</sequence>
<dbReference type="OrthoDB" id="3829980at2"/>
<keyword evidence="2" id="KW-0732">Signal</keyword>
<accession>A0A4R6KK13</accession>
<evidence type="ECO:0000256" key="2">
    <source>
        <dbReference type="SAM" id="SignalP"/>
    </source>
</evidence>
<keyword evidence="4" id="KW-1185">Reference proteome</keyword>
<dbReference type="Proteomes" id="UP000295388">
    <property type="component" value="Unassembled WGS sequence"/>
</dbReference>
<dbReference type="RefSeq" id="WP_133800178.1">
    <property type="nucleotide sequence ID" value="NZ_SNWQ01000005.1"/>
</dbReference>
<dbReference type="InterPro" id="IPR006311">
    <property type="entry name" value="TAT_signal"/>
</dbReference>
<protein>
    <submittedName>
        <fullName evidence="3">Uncharacterized protein</fullName>
    </submittedName>
</protein>
<proteinExistence type="predicted"/>
<comment type="caution">
    <text evidence="3">The sequence shown here is derived from an EMBL/GenBank/DDBJ whole genome shotgun (WGS) entry which is preliminary data.</text>
</comment>
<evidence type="ECO:0000256" key="1">
    <source>
        <dbReference type="SAM" id="MobiDB-lite"/>
    </source>
</evidence>
<feature type="signal peptide" evidence="2">
    <location>
        <begin position="1"/>
        <end position="20"/>
    </location>
</feature>
<organism evidence="3 4">
    <name type="scientific">Kribbella caucasensis</name>
    <dbReference type="NCBI Taxonomy" id="2512215"/>
    <lineage>
        <taxon>Bacteria</taxon>
        <taxon>Bacillati</taxon>
        <taxon>Actinomycetota</taxon>
        <taxon>Actinomycetes</taxon>
        <taxon>Propionibacteriales</taxon>
        <taxon>Kribbellaceae</taxon>
        <taxon>Kribbella</taxon>
    </lineage>
</organism>
<name>A0A4R6KK13_9ACTN</name>
<dbReference type="EMBL" id="SNWQ01000005">
    <property type="protein sequence ID" value="TDO49896.1"/>
    <property type="molecule type" value="Genomic_DNA"/>
</dbReference>
<evidence type="ECO:0000313" key="4">
    <source>
        <dbReference type="Proteomes" id="UP000295388"/>
    </source>
</evidence>
<feature type="chain" id="PRO_5038707668" evidence="2">
    <location>
        <begin position="21"/>
        <end position="183"/>
    </location>
</feature>
<feature type="region of interest" description="Disordered" evidence="1">
    <location>
        <begin position="36"/>
        <end position="58"/>
    </location>
</feature>
<reference evidence="3 4" key="1">
    <citation type="submission" date="2019-03" db="EMBL/GenBank/DDBJ databases">
        <title>Genomic Encyclopedia of Type Strains, Phase III (KMG-III): the genomes of soil and plant-associated and newly described type strains.</title>
        <authorList>
            <person name="Whitman W."/>
        </authorList>
    </citation>
    <scope>NUCLEOTIDE SEQUENCE [LARGE SCALE GENOMIC DNA]</scope>
    <source>
        <strain evidence="3 4">VKM Ac-2527</strain>
    </source>
</reference>